<dbReference type="InterPro" id="IPR037293">
    <property type="entry name" value="Gal_Oxidase_central_sf"/>
</dbReference>
<dbReference type="SUPFAM" id="SSF50965">
    <property type="entry name" value="Galactose oxidase, central domain"/>
    <property type="match status" value="1"/>
</dbReference>
<protein>
    <recommendedName>
        <fullName evidence="9">Galactose oxidase-like Early set domain-containing protein</fullName>
    </recommendedName>
</protein>
<evidence type="ECO:0000256" key="3">
    <source>
        <dbReference type="SAM" id="Phobius"/>
    </source>
</evidence>
<dbReference type="Proteomes" id="UP001176521">
    <property type="component" value="Unassembled WGS sequence"/>
</dbReference>
<keyword evidence="3" id="KW-1133">Transmembrane helix</keyword>
<evidence type="ECO:0000256" key="4">
    <source>
        <dbReference type="SAM" id="SignalP"/>
    </source>
</evidence>
<dbReference type="AlphaFoldDB" id="A0AAN6GAN5"/>
<keyword evidence="8" id="KW-1185">Reference proteome</keyword>
<dbReference type="Gene3D" id="2.130.10.80">
    <property type="entry name" value="Galactose oxidase/kelch, beta-propeller"/>
    <property type="match status" value="1"/>
</dbReference>
<evidence type="ECO:0008006" key="9">
    <source>
        <dbReference type="Google" id="ProtNLM"/>
    </source>
</evidence>
<evidence type="ECO:0000313" key="8">
    <source>
        <dbReference type="Proteomes" id="UP001176521"/>
    </source>
</evidence>
<proteinExistence type="predicted"/>
<evidence type="ECO:0000256" key="1">
    <source>
        <dbReference type="ARBA" id="ARBA00022729"/>
    </source>
</evidence>
<feature type="domain" description="Galactose oxidase-like Early set" evidence="6">
    <location>
        <begin position="545"/>
        <end position="654"/>
    </location>
</feature>
<dbReference type="Pfam" id="PF09118">
    <property type="entry name" value="GO-like_E_set"/>
    <property type="match status" value="1"/>
</dbReference>
<reference evidence="7" key="1">
    <citation type="journal article" date="2023" name="PhytoFront">
        <title>Draft Genome Resources of Seven Strains of Tilletia horrida, Causal Agent of Kernel Smut of Rice.</title>
        <authorList>
            <person name="Khanal S."/>
            <person name="Antony Babu S."/>
            <person name="Zhou X.G."/>
        </authorList>
    </citation>
    <scope>NUCLEOTIDE SEQUENCE</scope>
    <source>
        <strain evidence="7">TX3</strain>
    </source>
</reference>
<feature type="transmembrane region" description="Helical" evidence="3">
    <location>
        <begin position="704"/>
        <end position="725"/>
    </location>
</feature>
<dbReference type="InterPro" id="IPR013783">
    <property type="entry name" value="Ig-like_fold"/>
</dbReference>
<feature type="chain" id="PRO_5043008461" description="Galactose oxidase-like Early set domain-containing protein" evidence="4">
    <location>
        <begin position="33"/>
        <end position="1035"/>
    </location>
</feature>
<dbReference type="EMBL" id="JAPDMQ010000326">
    <property type="protein sequence ID" value="KAK0527063.1"/>
    <property type="molecule type" value="Genomic_DNA"/>
</dbReference>
<keyword evidence="3" id="KW-0812">Transmembrane</keyword>
<keyword evidence="1 4" id="KW-0732">Signal</keyword>
<accession>A0AAN6GAN5</accession>
<dbReference type="PANTHER" id="PTHR32208:SF21">
    <property type="entry name" value="LOW QUALITY PROTEIN: ALDEHYDE OXIDASE GLOX-LIKE"/>
    <property type="match status" value="1"/>
</dbReference>
<evidence type="ECO:0000259" key="5">
    <source>
        <dbReference type="Pfam" id="PF07250"/>
    </source>
</evidence>
<dbReference type="InterPro" id="IPR015202">
    <property type="entry name" value="GO-like_E_set"/>
</dbReference>
<dbReference type="CDD" id="cd02851">
    <property type="entry name" value="E_set_GO_C"/>
    <property type="match status" value="1"/>
</dbReference>
<feature type="domain" description="Glyoxal oxidase N-terminal" evidence="5">
    <location>
        <begin position="249"/>
        <end position="540"/>
    </location>
</feature>
<evidence type="ECO:0000313" key="7">
    <source>
        <dbReference type="EMBL" id="KAK0527063.1"/>
    </source>
</evidence>
<feature type="region of interest" description="Disordered" evidence="2">
    <location>
        <begin position="850"/>
        <end position="1013"/>
    </location>
</feature>
<dbReference type="InterPro" id="IPR011043">
    <property type="entry name" value="Gal_Oxase/kelch_b-propeller"/>
</dbReference>
<dbReference type="PANTHER" id="PTHR32208">
    <property type="entry name" value="SECRETED PROTEIN-RELATED"/>
    <property type="match status" value="1"/>
</dbReference>
<evidence type="ECO:0000259" key="6">
    <source>
        <dbReference type="Pfam" id="PF09118"/>
    </source>
</evidence>
<sequence length="1035" mass="109297">MRTTSTSALRAVSTALAATFAILNLLAAPVAAGDCTYGDKRCAGQYQVINTNSVASAMMMGLLNQHTVWILDKTEGNPTLRPNGQPYWGSFLDLTTNKVVPAVTFTNAFCAGGTTLGNGTWLVAGGNQPVDQGGNATQTAQLTGVYRDGDGRKAVRIIEPNNYYANSSQLSWFDNYSPDIANNPGVGLPVNGTGLQMQSYRWYPGVEPYNDGSAVLIGGANNGGYINRNTPNTDPAFEYPPGQVGNLDGNNLFYGGANPTYEFWPPKGELRIVNFMNKTSGLNMYPHTFLMPDGRIFMQANFSTVLWDPIQNIEEDLPDMPDQIIRVYPASGAVAMLPLTPENDYTPTILFCGGTILDEPSWGNYTSPATNVLNVDASKDCSSITPVDSTGKTIPNVQYDREEQMSSGRSMGQFIHLADGTLLNLNGAHKGTAGYANVSWNIINPGQPNEVRTEGLSQNPAYQPIIYDPSKPKGSRLSSKGLGSSDYERLYHSSAILIPDGSVLVAGSNPHQDVALTMPLGTSPQAFNTSYVIEKFYPPYYFETRPQPQGLPTFIPYGGKTFTVTIDAGYMGTYSNWRAAATKFRLVRTGFSTHAMNMGQRSLVLPSTYVVNSDGSVTYTVSPMPPNANLFAPGPAMLFADVDGIPSYGQMVQVGWPSANFAQAVPYNFPTGVMPTLSAAVNNSMYNEIPPEAKGDGGVSIAKIIIIAAVAAGAVLLLLLGFFCWRRRRNGAMLGGSGGPGGKRAKMPTGYAPTPGGAWQPSGKAGMLGSDYEPVGGPGANFVAPNSQFRGSMGTFDSFKMQDRMSSPGPGMMMTAAGAGAGAAGGLAAGGAMMHSPGGRPSESREALGAYFDHPRGGSSPAPSRSPLGRYDDASGMGSPAYSTRELPSDLGRSGTPRVGSAGSGMKAQEAALLSPYGYQPYDDGYQQPDAYGGAQQQHQQPPSSQQQQQQIAPAQQQALGGGYGQSLSPGPNANMRSPLPVQQQQQGAAGGAGGYYHSSTDGYAPSGMSHGSEQAFYDASASNQANSFYGHGGR</sequence>
<evidence type="ECO:0000256" key="2">
    <source>
        <dbReference type="SAM" id="MobiDB-lite"/>
    </source>
</evidence>
<dbReference type="Gene3D" id="2.60.40.10">
    <property type="entry name" value="Immunoglobulins"/>
    <property type="match status" value="1"/>
</dbReference>
<organism evidence="7 8">
    <name type="scientific">Tilletia horrida</name>
    <dbReference type="NCBI Taxonomy" id="155126"/>
    <lineage>
        <taxon>Eukaryota</taxon>
        <taxon>Fungi</taxon>
        <taxon>Dikarya</taxon>
        <taxon>Basidiomycota</taxon>
        <taxon>Ustilaginomycotina</taxon>
        <taxon>Exobasidiomycetes</taxon>
        <taxon>Tilletiales</taxon>
        <taxon>Tilletiaceae</taxon>
        <taxon>Tilletia</taxon>
    </lineage>
</organism>
<dbReference type="InterPro" id="IPR009880">
    <property type="entry name" value="Glyoxal_oxidase_N"/>
</dbReference>
<feature type="compositionally biased region" description="Low complexity" evidence="2">
    <location>
        <begin position="916"/>
        <end position="959"/>
    </location>
</feature>
<dbReference type="SUPFAM" id="SSF81296">
    <property type="entry name" value="E set domains"/>
    <property type="match status" value="1"/>
</dbReference>
<name>A0AAN6GAN5_9BASI</name>
<feature type="signal peptide" evidence="4">
    <location>
        <begin position="1"/>
        <end position="32"/>
    </location>
</feature>
<comment type="caution">
    <text evidence="7">The sequence shown here is derived from an EMBL/GenBank/DDBJ whole genome shotgun (WGS) entry which is preliminary data.</text>
</comment>
<keyword evidence="3" id="KW-0472">Membrane</keyword>
<feature type="compositionally biased region" description="Low complexity" evidence="2">
    <location>
        <begin position="857"/>
        <end position="869"/>
    </location>
</feature>
<dbReference type="Pfam" id="PF07250">
    <property type="entry name" value="Glyoxal_oxid_N"/>
    <property type="match status" value="1"/>
</dbReference>
<dbReference type="InterPro" id="IPR014756">
    <property type="entry name" value="Ig_E-set"/>
</dbReference>
<gene>
    <name evidence="7" type="ORF">OC842_004987</name>
</gene>